<dbReference type="SMART" id="SM00906">
    <property type="entry name" value="Fungal_trans"/>
    <property type="match status" value="1"/>
</dbReference>
<organism evidence="4 5">
    <name type="scientific">Diplodia seriata</name>
    <dbReference type="NCBI Taxonomy" id="420778"/>
    <lineage>
        <taxon>Eukaryota</taxon>
        <taxon>Fungi</taxon>
        <taxon>Dikarya</taxon>
        <taxon>Ascomycota</taxon>
        <taxon>Pezizomycotina</taxon>
        <taxon>Dothideomycetes</taxon>
        <taxon>Dothideomycetes incertae sedis</taxon>
        <taxon>Botryosphaeriales</taxon>
        <taxon>Botryosphaeriaceae</taxon>
        <taxon>Diplodia</taxon>
    </lineage>
</organism>
<protein>
    <recommendedName>
        <fullName evidence="3">Xylanolytic transcriptional activator regulatory domain-containing protein</fullName>
    </recommendedName>
</protein>
<evidence type="ECO:0000259" key="3">
    <source>
        <dbReference type="SMART" id="SM00906"/>
    </source>
</evidence>
<evidence type="ECO:0000256" key="2">
    <source>
        <dbReference type="ARBA" id="ARBA00023242"/>
    </source>
</evidence>
<dbReference type="GeneID" id="92013802"/>
<keyword evidence="5" id="KW-1185">Reference proteome</keyword>
<accession>A0ABR3C3J8</accession>
<dbReference type="Proteomes" id="UP001430584">
    <property type="component" value="Unassembled WGS sequence"/>
</dbReference>
<dbReference type="Pfam" id="PF04082">
    <property type="entry name" value="Fungal_trans"/>
    <property type="match status" value="1"/>
</dbReference>
<gene>
    <name evidence="4" type="ORF">SLS55_009717</name>
</gene>
<dbReference type="EMBL" id="JAJVCZ030000010">
    <property type="protein sequence ID" value="KAL0255187.1"/>
    <property type="molecule type" value="Genomic_DNA"/>
</dbReference>
<proteinExistence type="predicted"/>
<feature type="domain" description="Xylanolytic transcriptional activator regulatory" evidence="3">
    <location>
        <begin position="244"/>
        <end position="318"/>
    </location>
</feature>
<dbReference type="RefSeq" id="XP_066629058.1">
    <property type="nucleotide sequence ID" value="XM_066781112.1"/>
</dbReference>
<comment type="caution">
    <text evidence="4">The sequence shown here is derived from an EMBL/GenBank/DDBJ whole genome shotgun (WGS) entry which is preliminary data.</text>
</comment>
<evidence type="ECO:0000313" key="5">
    <source>
        <dbReference type="Proteomes" id="UP001430584"/>
    </source>
</evidence>
<evidence type="ECO:0000256" key="1">
    <source>
        <dbReference type="ARBA" id="ARBA00004123"/>
    </source>
</evidence>
<keyword evidence="2" id="KW-0539">Nucleus</keyword>
<dbReference type="InterPro" id="IPR050613">
    <property type="entry name" value="Sec_Metabolite_Reg"/>
</dbReference>
<name>A0ABR3C3J8_9PEZI</name>
<evidence type="ECO:0000313" key="4">
    <source>
        <dbReference type="EMBL" id="KAL0255187.1"/>
    </source>
</evidence>
<dbReference type="PANTHER" id="PTHR31001">
    <property type="entry name" value="UNCHARACTERIZED TRANSCRIPTIONAL REGULATORY PROTEIN"/>
    <property type="match status" value="1"/>
</dbReference>
<sequence length="610" mass="66001">MEERSSVVEDLQARVTSLEAVISASRALSYTPSGHAQQPAGTLSVKGDRCRYYGNGYQDGLYDRVRSMATSILQPSTDPELWSLAKEVQNLIKRRIADTAAPSTSKPNTLTQLRDQLPEPDICHSLIRTYFSLYEDRLAILHRPTFTPLFSAFIANPPGPSHTTSPVEPQIYAAMALAAHHLRASSHPHQSAAEAWLRLGPFAAVEAWLSDLPRGARGSVPTLQTRALLVLAQQARGGQHVEDHWQATNALVRAAMAAGLHRDPMAFGSSFSAVQGDLRRRLWWSVVEMDVAASMDYGMPPALCVEDTDALPGARPDKLDLQVCLGEGGEATGRGAVLQDFLARSLRGRLGVAGVVCRSVPDQASRVGLKQLCDGVEIAMRDLPPLVDSGVDPTDVSVKAAVASLRALRGTVAISVQRCLSPEDIPGVESVRGAADILSSLILLAPGVEETNAPGPYLSKFIVEFTQDIYKAMTLLSKHLDRGRDASETSDPSLQAPRLFQLLGESLQVFINNVALEHTSLKSLFALSVSASLAKARSNGEVEKKAVREGLMETLALLQRRFPAATKVRGHRATFIQCFHSLVRSSVRGAARLGHDGRVTRRTHAFGECL</sequence>
<dbReference type="InterPro" id="IPR007219">
    <property type="entry name" value="XnlR_reg_dom"/>
</dbReference>
<dbReference type="CDD" id="cd12148">
    <property type="entry name" value="fungal_TF_MHR"/>
    <property type="match status" value="1"/>
</dbReference>
<comment type="subcellular location">
    <subcellularLocation>
        <location evidence="1">Nucleus</location>
    </subcellularLocation>
</comment>
<dbReference type="PANTHER" id="PTHR31001:SF58">
    <property type="entry name" value="ZN(II)2CYS6 TRANSCRIPTION FACTOR (EUROFUNG)"/>
    <property type="match status" value="1"/>
</dbReference>
<reference evidence="4 5" key="1">
    <citation type="submission" date="2024-02" db="EMBL/GenBank/DDBJ databases">
        <title>De novo assembly and annotation of 12 fungi associated with fruit tree decline syndrome in Ontario, Canada.</title>
        <authorList>
            <person name="Sulman M."/>
            <person name="Ellouze W."/>
            <person name="Ilyukhin E."/>
        </authorList>
    </citation>
    <scope>NUCLEOTIDE SEQUENCE [LARGE SCALE GENOMIC DNA]</scope>
    <source>
        <strain evidence="4 5">FDS-637</strain>
    </source>
</reference>